<name>A8AR23_CITK8</name>
<evidence type="ECO:0000313" key="1">
    <source>
        <dbReference type="EMBL" id="ABV15936.1"/>
    </source>
</evidence>
<dbReference type="EMBL" id="CP000822">
    <property type="protein sequence ID" value="ABV15936.1"/>
    <property type="molecule type" value="Genomic_DNA"/>
</dbReference>
<dbReference type="Proteomes" id="UP000008148">
    <property type="component" value="Chromosome"/>
</dbReference>
<evidence type="ECO:0000313" key="2">
    <source>
        <dbReference type="Proteomes" id="UP000008148"/>
    </source>
</evidence>
<sequence length="61" mass="7291">MVDYFIIFLASMYIAPDINREEYSRRWQNRKNVASFPGWALVKKSRNRNKKPKNNSVLKNS</sequence>
<dbReference type="KEGG" id="cko:CKO_04892"/>
<organism evidence="1 2">
    <name type="scientific">Citrobacter koseri (strain ATCC BAA-895 / CDC 4225-83 / SGSC4696)</name>
    <dbReference type="NCBI Taxonomy" id="290338"/>
    <lineage>
        <taxon>Bacteria</taxon>
        <taxon>Pseudomonadati</taxon>
        <taxon>Pseudomonadota</taxon>
        <taxon>Gammaproteobacteria</taxon>
        <taxon>Enterobacterales</taxon>
        <taxon>Enterobacteriaceae</taxon>
        <taxon>Citrobacter</taxon>
    </lineage>
</organism>
<gene>
    <name evidence="1" type="ordered locus">CKO_04892</name>
</gene>
<keyword evidence="2" id="KW-1185">Reference proteome</keyword>
<dbReference type="HOGENOM" id="CLU_2914103_0_0_6"/>
<reference evidence="1 2" key="1">
    <citation type="submission" date="2007-08" db="EMBL/GenBank/DDBJ databases">
        <authorList>
            <consortium name="The Citrobacter koseri Genome Sequencing Project"/>
            <person name="McClelland M."/>
            <person name="Sanderson E.K."/>
            <person name="Porwollik S."/>
            <person name="Spieth J."/>
            <person name="Clifton W.S."/>
            <person name="Latreille P."/>
            <person name="Courtney L."/>
            <person name="Wang C."/>
            <person name="Pepin K."/>
            <person name="Bhonagiri V."/>
            <person name="Nash W."/>
            <person name="Johnson M."/>
            <person name="Thiruvilangam P."/>
            <person name="Wilson R."/>
        </authorList>
    </citation>
    <scope>NUCLEOTIDE SEQUENCE [LARGE SCALE GENOMIC DNA]</scope>
    <source>
        <strain evidence="2">ATCC BAA-895 / CDC 4225-83 / SGSC4696</strain>
    </source>
</reference>
<accession>A8AR23</accession>
<proteinExistence type="predicted"/>
<dbReference type="AlphaFoldDB" id="A8AR23"/>
<protein>
    <submittedName>
        <fullName evidence="1">Uncharacterized protein</fullName>
    </submittedName>
</protein>